<evidence type="ECO:0000313" key="6">
    <source>
        <dbReference type="EMBL" id="CEJ81951.1"/>
    </source>
</evidence>
<dbReference type="GO" id="GO:0071013">
    <property type="term" value="C:catalytic step 2 spliceosome"/>
    <property type="evidence" value="ECO:0007669"/>
    <property type="project" value="TreeGrafter"/>
</dbReference>
<dbReference type="Pfam" id="PF08424">
    <property type="entry name" value="NRDE-2"/>
    <property type="match status" value="1"/>
</dbReference>
<dbReference type="GO" id="GO:0031048">
    <property type="term" value="P:regulatory ncRNA-mediated heterochromatin formation"/>
    <property type="evidence" value="ECO:0007669"/>
    <property type="project" value="TreeGrafter"/>
</dbReference>
<dbReference type="Gene3D" id="1.25.40.10">
    <property type="entry name" value="Tetratricopeptide repeat domain"/>
    <property type="match status" value="1"/>
</dbReference>
<dbReference type="EMBL" id="CDHN01000001">
    <property type="protein sequence ID" value="CEJ81951.1"/>
    <property type="molecule type" value="Genomic_DNA"/>
</dbReference>
<dbReference type="InterPro" id="IPR011990">
    <property type="entry name" value="TPR-like_helical_dom_sf"/>
</dbReference>
<keyword evidence="4" id="KW-0539">Nucleus</keyword>
<evidence type="ECO:0000256" key="2">
    <source>
        <dbReference type="ARBA" id="ARBA00009265"/>
    </source>
</evidence>
<evidence type="ECO:0000256" key="4">
    <source>
        <dbReference type="ARBA" id="ARBA00023242"/>
    </source>
</evidence>
<comment type="subcellular location">
    <subcellularLocation>
        <location evidence="1">Nucleus</location>
    </subcellularLocation>
</comment>
<keyword evidence="7" id="KW-1185">Reference proteome</keyword>
<feature type="compositionally biased region" description="Basic and acidic residues" evidence="5">
    <location>
        <begin position="28"/>
        <end position="71"/>
    </location>
</feature>
<feature type="compositionally biased region" description="Acidic residues" evidence="5">
    <location>
        <begin position="218"/>
        <end position="237"/>
    </location>
</feature>
<dbReference type="GO" id="GO:1902369">
    <property type="term" value="P:negative regulation of RNA catabolic process"/>
    <property type="evidence" value="ECO:0007669"/>
    <property type="project" value="TreeGrafter"/>
</dbReference>
<dbReference type="SUPFAM" id="SSF48452">
    <property type="entry name" value="TPR-like"/>
    <property type="match status" value="1"/>
</dbReference>
<organism evidence="6 7">
    <name type="scientific">[Torrubiella] hemipterigena</name>
    <dbReference type="NCBI Taxonomy" id="1531966"/>
    <lineage>
        <taxon>Eukaryota</taxon>
        <taxon>Fungi</taxon>
        <taxon>Dikarya</taxon>
        <taxon>Ascomycota</taxon>
        <taxon>Pezizomycotina</taxon>
        <taxon>Sordariomycetes</taxon>
        <taxon>Hypocreomycetidae</taxon>
        <taxon>Hypocreales</taxon>
        <taxon>Clavicipitaceae</taxon>
        <taxon>Clavicipitaceae incertae sedis</taxon>
        <taxon>'Torrubiella' clade</taxon>
    </lineage>
</organism>
<dbReference type="AlphaFoldDB" id="A0A0A1SUP1"/>
<feature type="compositionally biased region" description="Basic and acidic residues" evidence="5">
    <location>
        <begin position="190"/>
        <end position="206"/>
    </location>
</feature>
<evidence type="ECO:0000256" key="1">
    <source>
        <dbReference type="ARBA" id="ARBA00004123"/>
    </source>
</evidence>
<keyword evidence="3" id="KW-0677">Repeat</keyword>
<feature type="compositionally biased region" description="Low complexity" evidence="5">
    <location>
        <begin position="13"/>
        <end position="23"/>
    </location>
</feature>
<evidence type="ECO:0000313" key="7">
    <source>
        <dbReference type="Proteomes" id="UP000039046"/>
    </source>
</evidence>
<evidence type="ECO:0000256" key="3">
    <source>
        <dbReference type="ARBA" id="ARBA00022737"/>
    </source>
</evidence>
<accession>A0A0A1SUP1</accession>
<dbReference type="Proteomes" id="UP000039046">
    <property type="component" value="Unassembled WGS sequence"/>
</dbReference>
<feature type="region of interest" description="Disordered" evidence="5">
    <location>
        <begin position="1"/>
        <end position="82"/>
    </location>
</feature>
<gene>
    <name evidence="6" type="ORF">VHEMI02048</name>
</gene>
<dbReference type="PANTHER" id="PTHR13471:SF0">
    <property type="entry name" value="NUCLEAR EXOSOME REGULATOR NRDE2"/>
    <property type="match status" value="1"/>
</dbReference>
<dbReference type="PANTHER" id="PTHR13471">
    <property type="entry name" value="TETRATRICOPEPTIDE-LIKE HELICAL"/>
    <property type="match status" value="1"/>
</dbReference>
<dbReference type="SMART" id="SM00386">
    <property type="entry name" value="HAT"/>
    <property type="match status" value="2"/>
</dbReference>
<dbReference type="STRING" id="1531966.A0A0A1SUP1"/>
<dbReference type="GO" id="GO:0006396">
    <property type="term" value="P:RNA processing"/>
    <property type="evidence" value="ECO:0007669"/>
    <property type="project" value="InterPro"/>
</dbReference>
<proteinExistence type="inferred from homology"/>
<comment type="similarity">
    <text evidence="2">Belongs to the NRDE2 family.</text>
</comment>
<dbReference type="HOGENOM" id="CLU_007550_0_0_1"/>
<dbReference type="InterPro" id="IPR003107">
    <property type="entry name" value="HAT"/>
</dbReference>
<name>A0A0A1SUP1_9HYPO</name>
<feature type="region of interest" description="Disordered" evidence="5">
    <location>
        <begin position="173"/>
        <end position="244"/>
    </location>
</feature>
<evidence type="ECO:0008006" key="8">
    <source>
        <dbReference type="Google" id="ProtNLM"/>
    </source>
</evidence>
<reference evidence="6 7" key="1">
    <citation type="journal article" date="2015" name="Genome Announc.">
        <title>Draft Genome Sequence and Gene Annotation of the Entomopathogenic Fungus Verticillium hemipterigenum.</title>
        <authorList>
            <person name="Horn F."/>
            <person name="Habel A."/>
            <person name="Scharf D.H."/>
            <person name="Dworschak J."/>
            <person name="Brakhage A.A."/>
            <person name="Guthke R."/>
            <person name="Hertweck C."/>
            <person name="Linde J."/>
        </authorList>
    </citation>
    <scope>NUCLEOTIDE SEQUENCE [LARGE SCALE GENOMIC DNA]</scope>
</reference>
<sequence length="1039" mass="116911">MADKEAAEGLVVPKFSSFKSKPSAQTQKDPERAKSSSKRTRDDDRSHRGSHRDEKRRHKADDRRVSDKEQPGRSQGAPKTASSKDVYFLVDVKGDPLIRKYGGSNKWATYRYQRHGRGRILGTDGRLLIEYEGSRQVFSILWPGQGLYSSKNRDGLRARHTVVSKRNIRLRRTRTDNEDADNDGYIAVDHSQKPDVDDSSEDDSKTSYRSIHGKAKVEDDDEISSQDDESTFDDEQQNNDPLKQRTILLNREVKDNPENTGAWFQLIDHQDTLVRAGRERELLSDNERHSYSEIKVDLLESALRHAQLPSDRDRIVLMLMREGPKVWSHKVSAKKWAELESSPLSYDLWKLRIRFAMADISTFQHAAVKAMFLDRLQVLVSADSSTLSLSTFQESIDIFLRMTRFLYDCGYRELAICAWQAMIELVYFRPDIEHSSAEVPSIFGDFWESEAPRIGEIDATGWKEFVLKHGLIDPPEPAAASHLENKTSRDALKAWGLLESKLSELSRTPARTLDDGNEMDPYRVVMFADIQPLLFFIPSQLVQQLSSQIISSFLIFCGFPPSSKTGNPYIQSALNDPILCVLHLSHAPSSLQQEEEVESRQPHTSRSIFHASLSTSLIFGSPKWPSVLSNPAHASKLDSSVVMRVLNSLSSSIPDAQLATYSLGLVSLLTPSLTKKVAKTLLKQYPEEVTLYTSYGLAEYSQNHLDAADKILHAALASTQILNGRGGMGLIAAAASIKTEVGHHLIAKQILCSVGATFSAGHNAEPSTNDILKAEQTYQSNLETYLGAKDLDTALQNAECLTLLCYLTVQSSAEPMSSSQGNISAAMNKVSDILSLLRAEDFATPSAEAFVQFAVKLLYSHACNGPFRRAYLKDQLTNLVNLFPQNTMALAVFEWVDTGMRIMDETRTLLETKWLTHQVDCLAIRVFAIEHEQLRGNIHTTRSAYERAVASDAGKDNPGLWISYIRFCFNHRQLRSKAQDVFYRALKHCPWSKDVAMEAFATLIRDMKSADLRSIYDMMVEKGLRIHADLDEFLESRKE</sequence>
<evidence type="ECO:0000256" key="5">
    <source>
        <dbReference type="SAM" id="MobiDB-lite"/>
    </source>
</evidence>
<protein>
    <recommendedName>
        <fullName evidence="8">DUF1740-domain-containing protein</fullName>
    </recommendedName>
</protein>
<dbReference type="OrthoDB" id="297219at2759"/>
<dbReference type="InterPro" id="IPR013633">
    <property type="entry name" value="NRDE-2"/>
</dbReference>